<evidence type="ECO:0000313" key="2">
    <source>
        <dbReference type="Proteomes" id="UP000026915"/>
    </source>
</evidence>
<dbReference type="EMBL" id="CM001885">
    <property type="protein sequence ID" value="EOY13594.1"/>
    <property type="molecule type" value="Genomic_DNA"/>
</dbReference>
<reference evidence="1 2" key="1">
    <citation type="journal article" date="2013" name="Genome Biol.">
        <title>The genome sequence of the most widely cultivated cacao type and its use to identify candidate genes regulating pod color.</title>
        <authorList>
            <person name="Motamayor J.C."/>
            <person name="Mockaitis K."/>
            <person name="Schmutz J."/>
            <person name="Haiminen N."/>
            <person name="Iii D.L."/>
            <person name="Cornejo O."/>
            <person name="Findley S.D."/>
            <person name="Zheng P."/>
            <person name="Utro F."/>
            <person name="Royaert S."/>
            <person name="Saski C."/>
            <person name="Jenkins J."/>
            <person name="Podicheti R."/>
            <person name="Zhao M."/>
            <person name="Scheffler B.E."/>
            <person name="Stack J.C."/>
            <person name="Feltus F.A."/>
            <person name="Mustiga G.M."/>
            <person name="Amores F."/>
            <person name="Phillips W."/>
            <person name="Marelli J.P."/>
            <person name="May G.D."/>
            <person name="Shapiro H."/>
            <person name="Ma J."/>
            <person name="Bustamante C.D."/>
            <person name="Schnell R.J."/>
            <person name="Main D."/>
            <person name="Gilbert D."/>
            <person name="Parida L."/>
            <person name="Kuhn D.N."/>
        </authorList>
    </citation>
    <scope>NUCLEOTIDE SEQUENCE [LARGE SCALE GENOMIC DNA]</scope>
    <source>
        <strain evidence="2">cv. Matina 1-6</strain>
    </source>
</reference>
<gene>
    <name evidence="1" type="ORF">TCM_032194</name>
</gene>
<keyword evidence="2" id="KW-1185">Reference proteome</keyword>
<dbReference type="Gramene" id="EOY13594">
    <property type="protein sequence ID" value="EOY13594"/>
    <property type="gene ID" value="TCM_032194"/>
</dbReference>
<protein>
    <submittedName>
        <fullName evidence="1">Uncharacterized protein</fullName>
    </submittedName>
</protein>
<organism evidence="1 2">
    <name type="scientific">Theobroma cacao</name>
    <name type="common">Cacao</name>
    <name type="synonym">Cocoa</name>
    <dbReference type="NCBI Taxonomy" id="3641"/>
    <lineage>
        <taxon>Eukaryota</taxon>
        <taxon>Viridiplantae</taxon>
        <taxon>Streptophyta</taxon>
        <taxon>Embryophyta</taxon>
        <taxon>Tracheophyta</taxon>
        <taxon>Spermatophyta</taxon>
        <taxon>Magnoliopsida</taxon>
        <taxon>eudicotyledons</taxon>
        <taxon>Gunneridae</taxon>
        <taxon>Pentapetalae</taxon>
        <taxon>rosids</taxon>
        <taxon>malvids</taxon>
        <taxon>Malvales</taxon>
        <taxon>Malvaceae</taxon>
        <taxon>Byttnerioideae</taxon>
        <taxon>Theobroma</taxon>
    </lineage>
</organism>
<proteinExistence type="predicted"/>
<sequence length="54" mass="6306">MSEYGGVSTRADRNDATFLSHRFEHCKFRKFEMPILQRLSKPQLSSSFAHHLLP</sequence>
<accession>A0A061FGK6</accession>
<dbReference type="Proteomes" id="UP000026915">
    <property type="component" value="Chromosome 7"/>
</dbReference>
<name>A0A061FGK6_THECC</name>
<dbReference type="HOGENOM" id="CLU_3054250_0_0_1"/>
<dbReference type="InParanoid" id="A0A061FGK6"/>
<evidence type="ECO:0000313" key="1">
    <source>
        <dbReference type="EMBL" id="EOY13594.1"/>
    </source>
</evidence>
<dbReference type="AlphaFoldDB" id="A0A061FGK6"/>